<evidence type="ECO:0000313" key="1">
    <source>
        <dbReference type="Ensembl" id="ENSATEP00000028750.1"/>
    </source>
</evidence>
<keyword evidence="2" id="KW-1185">Reference proteome</keyword>
<accession>A0A3Q1J7F6</accession>
<reference evidence="1" key="3">
    <citation type="submission" date="2025-09" db="UniProtKB">
        <authorList>
            <consortium name="Ensembl"/>
        </authorList>
    </citation>
    <scope>IDENTIFICATION</scope>
</reference>
<dbReference type="AlphaFoldDB" id="A0A3Q1J7F6"/>
<dbReference type="OrthoDB" id="10398234at2759"/>
<organism evidence="1 2">
    <name type="scientific">Anabas testudineus</name>
    <name type="common">Climbing perch</name>
    <name type="synonym">Anthias testudineus</name>
    <dbReference type="NCBI Taxonomy" id="64144"/>
    <lineage>
        <taxon>Eukaryota</taxon>
        <taxon>Metazoa</taxon>
        <taxon>Chordata</taxon>
        <taxon>Craniata</taxon>
        <taxon>Vertebrata</taxon>
        <taxon>Euteleostomi</taxon>
        <taxon>Actinopterygii</taxon>
        <taxon>Neopterygii</taxon>
        <taxon>Teleostei</taxon>
        <taxon>Neoteleostei</taxon>
        <taxon>Acanthomorphata</taxon>
        <taxon>Anabantaria</taxon>
        <taxon>Anabantiformes</taxon>
        <taxon>Anabantoidei</taxon>
        <taxon>Anabantidae</taxon>
        <taxon>Anabas</taxon>
    </lineage>
</organism>
<proteinExistence type="predicted"/>
<sequence>IFTLNDPVYLLFLYLGTIWLSSCRRYTVADHLEHGGSSYHREETSCNDQREMYQVFNPI</sequence>
<dbReference type="GeneTree" id="ENSGT00990000212699"/>
<reference evidence="1" key="2">
    <citation type="submission" date="2025-08" db="UniProtKB">
        <authorList>
            <consortium name="Ensembl"/>
        </authorList>
    </citation>
    <scope>IDENTIFICATION</scope>
</reference>
<name>A0A3Q1J7F6_ANATE</name>
<evidence type="ECO:0000313" key="2">
    <source>
        <dbReference type="Proteomes" id="UP000265040"/>
    </source>
</evidence>
<dbReference type="Proteomes" id="UP000265040">
    <property type="component" value="Chromosome 22"/>
</dbReference>
<reference evidence="1" key="1">
    <citation type="submission" date="2021-04" db="EMBL/GenBank/DDBJ databases">
        <authorList>
            <consortium name="Wellcome Sanger Institute Data Sharing"/>
        </authorList>
    </citation>
    <scope>NUCLEOTIDE SEQUENCE [LARGE SCALE GENOMIC DNA]</scope>
</reference>
<dbReference type="InParanoid" id="A0A3Q1J7F6"/>
<dbReference type="Ensembl" id="ENSATET00000029194.2">
    <property type="protein sequence ID" value="ENSATEP00000028750.1"/>
    <property type="gene ID" value="ENSATEG00000019845.2"/>
</dbReference>
<protein>
    <submittedName>
        <fullName evidence="1">Uncharacterized protein</fullName>
    </submittedName>
</protein>